<keyword evidence="10" id="KW-1185">Reference proteome</keyword>
<dbReference type="AlphaFoldDB" id="A0A6G1IQP8"/>
<dbReference type="PANTHER" id="PTHR32361:SF9">
    <property type="entry name" value="FERRIC REDUCTASE TRANSMEMBRANE COMPONENT 3-RELATED"/>
    <property type="match status" value="1"/>
</dbReference>
<keyword evidence="5" id="KW-0406">Ion transport</keyword>
<keyword evidence="6 7" id="KW-0472">Membrane</keyword>
<feature type="transmembrane region" description="Helical" evidence="7">
    <location>
        <begin position="57"/>
        <end position="80"/>
    </location>
</feature>
<dbReference type="GO" id="GO:0005886">
    <property type="term" value="C:plasma membrane"/>
    <property type="evidence" value="ECO:0007669"/>
    <property type="project" value="TreeGrafter"/>
</dbReference>
<keyword evidence="2" id="KW-0813">Transport</keyword>
<evidence type="ECO:0000313" key="10">
    <source>
        <dbReference type="Proteomes" id="UP000799291"/>
    </source>
</evidence>
<dbReference type="GO" id="GO:0006826">
    <property type="term" value="P:iron ion transport"/>
    <property type="evidence" value="ECO:0007669"/>
    <property type="project" value="TreeGrafter"/>
</dbReference>
<evidence type="ECO:0000256" key="6">
    <source>
        <dbReference type="ARBA" id="ARBA00023136"/>
    </source>
</evidence>
<dbReference type="Proteomes" id="UP000799291">
    <property type="component" value="Unassembled WGS sequence"/>
</dbReference>
<dbReference type="OrthoDB" id="167398at2759"/>
<keyword evidence="3 7" id="KW-0812">Transmembrane</keyword>
<dbReference type="GO" id="GO:0000293">
    <property type="term" value="F:ferric-chelate reductase activity"/>
    <property type="evidence" value="ECO:0007669"/>
    <property type="project" value="TreeGrafter"/>
</dbReference>
<dbReference type="InterPro" id="IPR013130">
    <property type="entry name" value="Fe3_Rdtase_TM_dom"/>
</dbReference>
<dbReference type="GO" id="GO:0006879">
    <property type="term" value="P:intracellular iron ion homeostasis"/>
    <property type="evidence" value="ECO:0007669"/>
    <property type="project" value="TreeGrafter"/>
</dbReference>
<feature type="transmembrane region" description="Helical" evidence="7">
    <location>
        <begin position="161"/>
        <end position="184"/>
    </location>
</feature>
<gene>
    <name evidence="9" type="ORF">K458DRAFT_434425</name>
</gene>
<dbReference type="EMBL" id="MU005597">
    <property type="protein sequence ID" value="KAF2680310.1"/>
    <property type="molecule type" value="Genomic_DNA"/>
</dbReference>
<feature type="transmembrane region" description="Helical" evidence="7">
    <location>
        <begin position="191"/>
        <end position="211"/>
    </location>
</feature>
<accession>A0A6G1IQP8</accession>
<dbReference type="PANTHER" id="PTHR32361">
    <property type="entry name" value="FERRIC/CUPRIC REDUCTASE TRANSMEMBRANE COMPONENT"/>
    <property type="match status" value="1"/>
</dbReference>
<proteinExistence type="predicted"/>
<comment type="subcellular location">
    <subcellularLocation>
        <location evidence="1">Membrane</location>
        <topology evidence="1">Multi-pass membrane protein</topology>
    </subcellularLocation>
</comment>
<feature type="domain" description="Ferric oxidoreductase" evidence="8">
    <location>
        <begin position="151"/>
        <end position="206"/>
    </location>
</feature>
<evidence type="ECO:0000256" key="5">
    <source>
        <dbReference type="ARBA" id="ARBA00023065"/>
    </source>
</evidence>
<name>A0A6G1IQP8_9PLEO</name>
<dbReference type="GO" id="GO:0015677">
    <property type="term" value="P:copper ion import"/>
    <property type="evidence" value="ECO:0007669"/>
    <property type="project" value="TreeGrafter"/>
</dbReference>
<dbReference type="InterPro" id="IPR051410">
    <property type="entry name" value="Ferric/Cupric_Reductase"/>
</dbReference>
<reference evidence="9" key="1">
    <citation type="journal article" date="2020" name="Stud. Mycol.">
        <title>101 Dothideomycetes genomes: a test case for predicting lifestyles and emergence of pathogens.</title>
        <authorList>
            <person name="Haridas S."/>
            <person name="Albert R."/>
            <person name="Binder M."/>
            <person name="Bloem J."/>
            <person name="Labutti K."/>
            <person name="Salamov A."/>
            <person name="Andreopoulos B."/>
            <person name="Baker S."/>
            <person name="Barry K."/>
            <person name="Bills G."/>
            <person name="Bluhm B."/>
            <person name="Cannon C."/>
            <person name="Castanera R."/>
            <person name="Culley D."/>
            <person name="Daum C."/>
            <person name="Ezra D."/>
            <person name="Gonzalez J."/>
            <person name="Henrissat B."/>
            <person name="Kuo A."/>
            <person name="Liang C."/>
            <person name="Lipzen A."/>
            <person name="Lutzoni F."/>
            <person name="Magnuson J."/>
            <person name="Mondo S."/>
            <person name="Nolan M."/>
            <person name="Ohm R."/>
            <person name="Pangilinan J."/>
            <person name="Park H.-J."/>
            <person name="Ramirez L."/>
            <person name="Alfaro M."/>
            <person name="Sun H."/>
            <person name="Tritt A."/>
            <person name="Yoshinaga Y."/>
            <person name="Zwiers L.-H."/>
            <person name="Turgeon B."/>
            <person name="Goodwin S."/>
            <person name="Spatafora J."/>
            <person name="Crous P."/>
            <person name="Grigoriev I."/>
        </authorList>
    </citation>
    <scope>NUCLEOTIDE SEQUENCE</scope>
    <source>
        <strain evidence="9">CBS 122367</strain>
    </source>
</reference>
<evidence type="ECO:0000313" key="9">
    <source>
        <dbReference type="EMBL" id="KAF2680310.1"/>
    </source>
</evidence>
<evidence type="ECO:0000256" key="2">
    <source>
        <dbReference type="ARBA" id="ARBA00022448"/>
    </source>
</evidence>
<evidence type="ECO:0000256" key="3">
    <source>
        <dbReference type="ARBA" id="ARBA00022692"/>
    </source>
</evidence>
<dbReference type="Pfam" id="PF01794">
    <property type="entry name" value="Ferric_reduct"/>
    <property type="match status" value="1"/>
</dbReference>
<organism evidence="9 10">
    <name type="scientific">Lentithecium fluviatile CBS 122367</name>
    <dbReference type="NCBI Taxonomy" id="1168545"/>
    <lineage>
        <taxon>Eukaryota</taxon>
        <taxon>Fungi</taxon>
        <taxon>Dikarya</taxon>
        <taxon>Ascomycota</taxon>
        <taxon>Pezizomycotina</taxon>
        <taxon>Dothideomycetes</taxon>
        <taxon>Pleosporomycetidae</taxon>
        <taxon>Pleosporales</taxon>
        <taxon>Massarineae</taxon>
        <taxon>Lentitheciaceae</taxon>
        <taxon>Lentithecium</taxon>
    </lineage>
</organism>
<evidence type="ECO:0000256" key="4">
    <source>
        <dbReference type="ARBA" id="ARBA00022989"/>
    </source>
</evidence>
<keyword evidence="4 7" id="KW-1133">Transmembrane helix</keyword>
<sequence>MSYSDALAMDTEPPTKYLVSSMSSVLNETMLANQSTMALQKSTLYSVGYEGRLEGRYGVGILVAFFAPPILIIIIGYLPFMTSISESIKPYLIWPSIIETYHVRPLSYRLGNAPIMGQSLYVFAFVVVNIVMTATGYRVAIPHAWYGNGKYYAVMTSYYPPWWIWGIIGTPAITIMVVGSGLYVRKWSYEVFLIKHIILAVLTFVGTWYHIWYCFQWLGNYQQPLFAACSVWFFDRFIRVMRILKNGVRRAQVTEIGQGYVRIDVPGIHFWPKFICALSHSQQVASMGEPSILDGNIDIENKNRVSSKSRSLARGTTTEGVTFFVRKSTGMARYLSANDSLMAFLDGSYPNNPIAAIMRTDRLLVITGEIGVSGVLPWLFAHPNVKFAWSVKKNAECLVTALDVVLDGVVDKDVSVGSRLDLQALVNQDIEAGWKKVGVMVCGPGGLCDDVRATVCAASKGPTAFELEVDAYSW</sequence>
<protein>
    <recommendedName>
        <fullName evidence="8">Ferric oxidoreductase domain-containing protein</fullName>
    </recommendedName>
</protein>
<evidence type="ECO:0000256" key="7">
    <source>
        <dbReference type="SAM" id="Phobius"/>
    </source>
</evidence>
<evidence type="ECO:0000256" key="1">
    <source>
        <dbReference type="ARBA" id="ARBA00004141"/>
    </source>
</evidence>
<evidence type="ECO:0000259" key="8">
    <source>
        <dbReference type="Pfam" id="PF01794"/>
    </source>
</evidence>
<feature type="transmembrane region" description="Helical" evidence="7">
    <location>
        <begin position="119"/>
        <end position="141"/>
    </location>
</feature>